<evidence type="ECO:0000259" key="5">
    <source>
        <dbReference type="Pfam" id="PF04542"/>
    </source>
</evidence>
<keyword evidence="2" id="KW-0805">Transcription regulation</keyword>
<dbReference type="InterPro" id="IPR036388">
    <property type="entry name" value="WH-like_DNA-bd_sf"/>
</dbReference>
<dbReference type="PANTHER" id="PTHR43133:SF25">
    <property type="entry name" value="RNA POLYMERASE SIGMA FACTOR RFAY-RELATED"/>
    <property type="match status" value="1"/>
</dbReference>
<keyword evidence="8" id="KW-1185">Reference proteome</keyword>
<dbReference type="EMBL" id="JAROCB010000002">
    <property type="protein sequence ID" value="MDN4596882.1"/>
    <property type="molecule type" value="Genomic_DNA"/>
</dbReference>
<name>A0ABT8IWZ6_9MICO</name>
<evidence type="ECO:0000256" key="1">
    <source>
        <dbReference type="ARBA" id="ARBA00010641"/>
    </source>
</evidence>
<dbReference type="Gene3D" id="1.10.1740.10">
    <property type="match status" value="1"/>
</dbReference>
<feature type="domain" description="RNA polymerase sigma factor 70 region 4 type 2" evidence="6">
    <location>
        <begin position="115"/>
        <end position="166"/>
    </location>
</feature>
<dbReference type="InterPro" id="IPR013325">
    <property type="entry name" value="RNA_pol_sigma_r2"/>
</dbReference>
<dbReference type="InterPro" id="IPR014284">
    <property type="entry name" value="RNA_pol_sigma-70_dom"/>
</dbReference>
<dbReference type="SUPFAM" id="SSF88946">
    <property type="entry name" value="Sigma2 domain of RNA polymerase sigma factors"/>
    <property type="match status" value="1"/>
</dbReference>
<evidence type="ECO:0000256" key="4">
    <source>
        <dbReference type="ARBA" id="ARBA00023163"/>
    </source>
</evidence>
<organism evidence="7 8">
    <name type="scientific">Leifsonia virtsii</name>
    <dbReference type="NCBI Taxonomy" id="3035915"/>
    <lineage>
        <taxon>Bacteria</taxon>
        <taxon>Bacillati</taxon>
        <taxon>Actinomycetota</taxon>
        <taxon>Actinomycetes</taxon>
        <taxon>Micrococcales</taxon>
        <taxon>Microbacteriaceae</taxon>
        <taxon>Leifsonia</taxon>
    </lineage>
</organism>
<evidence type="ECO:0000256" key="3">
    <source>
        <dbReference type="ARBA" id="ARBA00023082"/>
    </source>
</evidence>
<keyword evidence="3" id="KW-0731">Sigma factor</keyword>
<evidence type="ECO:0000259" key="6">
    <source>
        <dbReference type="Pfam" id="PF08281"/>
    </source>
</evidence>
<dbReference type="Pfam" id="PF08281">
    <property type="entry name" value="Sigma70_r4_2"/>
    <property type="match status" value="1"/>
</dbReference>
<dbReference type="InterPro" id="IPR039425">
    <property type="entry name" value="RNA_pol_sigma-70-like"/>
</dbReference>
<dbReference type="Proteomes" id="UP001174210">
    <property type="component" value="Unassembled WGS sequence"/>
</dbReference>
<proteinExistence type="inferred from homology"/>
<evidence type="ECO:0000313" key="7">
    <source>
        <dbReference type="EMBL" id="MDN4596882.1"/>
    </source>
</evidence>
<dbReference type="InterPro" id="IPR007627">
    <property type="entry name" value="RNA_pol_sigma70_r2"/>
</dbReference>
<protein>
    <submittedName>
        <fullName evidence="7">RNA polymerase sigma factor</fullName>
    </submittedName>
</protein>
<dbReference type="NCBIfam" id="TIGR02937">
    <property type="entry name" value="sigma70-ECF"/>
    <property type="match status" value="1"/>
</dbReference>
<dbReference type="Pfam" id="PF04542">
    <property type="entry name" value="Sigma70_r2"/>
    <property type="match status" value="1"/>
</dbReference>
<dbReference type="InterPro" id="IPR013249">
    <property type="entry name" value="RNA_pol_sigma70_r4_t2"/>
</dbReference>
<accession>A0ABT8IWZ6</accession>
<comment type="similarity">
    <text evidence="1">Belongs to the sigma-70 factor family. ECF subfamily.</text>
</comment>
<keyword evidence="4" id="KW-0804">Transcription</keyword>
<reference evidence="7" key="1">
    <citation type="submission" date="2023-03" db="EMBL/GenBank/DDBJ databases">
        <title>MT1 and MT2 Draft Genomes of Novel Species.</title>
        <authorList>
            <person name="Venkateswaran K."/>
        </authorList>
    </citation>
    <scope>NUCLEOTIDE SEQUENCE</scope>
    <source>
        <strain evidence="7">F6_8S_P_1A</strain>
    </source>
</reference>
<dbReference type="PANTHER" id="PTHR43133">
    <property type="entry name" value="RNA POLYMERASE ECF-TYPE SIGMA FACTO"/>
    <property type="match status" value="1"/>
</dbReference>
<dbReference type="SUPFAM" id="SSF88659">
    <property type="entry name" value="Sigma3 and sigma4 domains of RNA polymerase sigma factors"/>
    <property type="match status" value="1"/>
</dbReference>
<sequence>MKTTPLEARRFGELFDEHRDRVFRHASRHAASRQDAEDITALVFLEAWRRRAAIRLVDGSPLPWLLVTTNHVASNHDRALRRHRRAMARLSALEEEADFAPQVDEQLDAWPRHASIRTAFERLSSRDRDVVSLCVVEELPLAAAAEALGVPLGTVKSRLSRAKARLAALMNDTPTEELTAGGAR</sequence>
<comment type="caution">
    <text evidence="7">The sequence shown here is derived from an EMBL/GenBank/DDBJ whole genome shotgun (WGS) entry which is preliminary data.</text>
</comment>
<gene>
    <name evidence="7" type="ORF">P5G59_07010</name>
</gene>
<dbReference type="RefSeq" id="WP_301217311.1">
    <property type="nucleotide sequence ID" value="NZ_JAROCB010000002.1"/>
</dbReference>
<evidence type="ECO:0000256" key="2">
    <source>
        <dbReference type="ARBA" id="ARBA00023015"/>
    </source>
</evidence>
<dbReference type="InterPro" id="IPR013324">
    <property type="entry name" value="RNA_pol_sigma_r3/r4-like"/>
</dbReference>
<dbReference type="Gene3D" id="1.10.10.10">
    <property type="entry name" value="Winged helix-like DNA-binding domain superfamily/Winged helix DNA-binding domain"/>
    <property type="match status" value="1"/>
</dbReference>
<feature type="domain" description="RNA polymerase sigma-70 region 2" evidence="5">
    <location>
        <begin position="14"/>
        <end position="82"/>
    </location>
</feature>
<evidence type="ECO:0000313" key="8">
    <source>
        <dbReference type="Proteomes" id="UP001174210"/>
    </source>
</evidence>